<evidence type="ECO:0000313" key="8">
    <source>
        <dbReference type="EMBL" id="PIS06562.1"/>
    </source>
</evidence>
<dbReference type="GO" id="GO:0046872">
    <property type="term" value="F:metal ion binding"/>
    <property type="evidence" value="ECO:0007669"/>
    <property type="project" value="UniProtKB-KW"/>
</dbReference>
<dbReference type="InterPro" id="IPR020891">
    <property type="entry name" value="UPF0758_CS"/>
</dbReference>
<feature type="domain" description="MPN" evidence="7">
    <location>
        <begin position="99"/>
        <end position="216"/>
    </location>
</feature>
<name>A0A2H0W5E0_9BACT</name>
<accession>A0A2H0W5E0</accession>
<evidence type="ECO:0000256" key="4">
    <source>
        <dbReference type="ARBA" id="ARBA00022833"/>
    </source>
</evidence>
<dbReference type="GO" id="GO:0008237">
    <property type="term" value="F:metallopeptidase activity"/>
    <property type="evidence" value="ECO:0007669"/>
    <property type="project" value="UniProtKB-KW"/>
</dbReference>
<protein>
    <recommendedName>
        <fullName evidence="7">MPN domain-containing protein</fullName>
    </recommendedName>
</protein>
<dbReference type="PROSITE" id="PS50249">
    <property type="entry name" value="MPN"/>
    <property type="match status" value="1"/>
</dbReference>
<dbReference type="Gene3D" id="3.40.140.10">
    <property type="entry name" value="Cytidine Deaminase, domain 2"/>
    <property type="match status" value="1"/>
</dbReference>
<dbReference type="NCBIfam" id="TIGR00608">
    <property type="entry name" value="radc"/>
    <property type="match status" value="1"/>
</dbReference>
<evidence type="ECO:0000313" key="9">
    <source>
        <dbReference type="Proteomes" id="UP000229056"/>
    </source>
</evidence>
<keyword evidence="1" id="KW-0645">Protease</keyword>
<dbReference type="PANTHER" id="PTHR30471:SF3">
    <property type="entry name" value="UPF0758 PROTEIN YEES-RELATED"/>
    <property type="match status" value="1"/>
</dbReference>
<organism evidence="8 9">
    <name type="scientific">Candidatus Buchananbacteria bacterium CG10_big_fil_rev_8_21_14_0_10_33_19</name>
    <dbReference type="NCBI Taxonomy" id="1974525"/>
    <lineage>
        <taxon>Bacteria</taxon>
        <taxon>Candidatus Buchananiibacteriota</taxon>
    </lineage>
</organism>
<keyword evidence="3" id="KW-0378">Hydrolase</keyword>
<evidence type="ECO:0000256" key="1">
    <source>
        <dbReference type="ARBA" id="ARBA00022670"/>
    </source>
</evidence>
<keyword evidence="5" id="KW-0482">Metalloprotease</keyword>
<dbReference type="Proteomes" id="UP000229056">
    <property type="component" value="Unassembled WGS sequence"/>
</dbReference>
<reference evidence="9" key="1">
    <citation type="submission" date="2017-09" db="EMBL/GenBank/DDBJ databases">
        <title>Depth-based differentiation of microbial function through sediment-hosted aquifers and enrichment of novel symbionts in the deep terrestrial subsurface.</title>
        <authorList>
            <person name="Probst A.J."/>
            <person name="Ladd B."/>
            <person name="Jarett J.K."/>
            <person name="Geller-Mcgrath D.E."/>
            <person name="Sieber C.M.K."/>
            <person name="Emerson J.B."/>
            <person name="Anantharaman K."/>
            <person name="Thomas B.C."/>
            <person name="Malmstrom R."/>
            <person name="Stieglmeier M."/>
            <person name="Klingl A."/>
            <person name="Woyke T."/>
            <person name="Ryan C.M."/>
            <person name="Banfield J.F."/>
        </authorList>
    </citation>
    <scope>NUCLEOTIDE SEQUENCE [LARGE SCALE GENOMIC DNA]</scope>
</reference>
<evidence type="ECO:0000256" key="6">
    <source>
        <dbReference type="RuleBase" id="RU003797"/>
    </source>
</evidence>
<dbReference type="CDD" id="cd08071">
    <property type="entry name" value="MPN_DUF2466"/>
    <property type="match status" value="1"/>
</dbReference>
<dbReference type="Pfam" id="PF04002">
    <property type="entry name" value="RadC"/>
    <property type="match status" value="1"/>
</dbReference>
<dbReference type="InterPro" id="IPR037518">
    <property type="entry name" value="MPN"/>
</dbReference>
<gene>
    <name evidence="8" type="ORF">COT80_00005</name>
</gene>
<dbReference type="InterPro" id="IPR046778">
    <property type="entry name" value="UPF0758_N"/>
</dbReference>
<dbReference type="GO" id="GO:0006508">
    <property type="term" value="P:proteolysis"/>
    <property type="evidence" value="ECO:0007669"/>
    <property type="project" value="UniProtKB-KW"/>
</dbReference>
<dbReference type="InterPro" id="IPR001405">
    <property type="entry name" value="UPF0758"/>
</dbReference>
<keyword evidence="4" id="KW-0862">Zinc</keyword>
<keyword evidence="2" id="KW-0479">Metal-binding</keyword>
<comment type="similarity">
    <text evidence="6">Belongs to the UPF0758 family.</text>
</comment>
<comment type="caution">
    <text evidence="8">The sequence shown here is derived from an EMBL/GenBank/DDBJ whole genome shotgun (WGS) entry which is preliminary data.</text>
</comment>
<dbReference type="EMBL" id="PEZY01000001">
    <property type="protein sequence ID" value="PIS06562.1"/>
    <property type="molecule type" value="Genomic_DNA"/>
</dbReference>
<dbReference type="PANTHER" id="PTHR30471">
    <property type="entry name" value="DNA REPAIR PROTEIN RADC"/>
    <property type="match status" value="1"/>
</dbReference>
<sequence length="216" mass="24096">MAKIKDIPKIDRPREKLAKYGPGKLEDEELLAIILGSGTKGLNVRALAKRILKKNRKKLDTLTLEDLKSEKGLGTAKAAQIIAVIELGKRFFDNKKSKLILSPEEVWSRCEDIRSSKKEHFVVFFLDTQNNEIKREIISIGTLNTSLVHPREVFEPAIKANAASIILAHNHPSGSTEPSEEDLEVTKRLKEAGTLLGVKILDHVIVAKSEYRSILA</sequence>
<evidence type="ECO:0000259" key="7">
    <source>
        <dbReference type="PROSITE" id="PS50249"/>
    </source>
</evidence>
<dbReference type="Pfam" id="PF20582">
    <property type="entry name" value="UPF0758_N"/>
    <property type="match status" value="1"/>
</dbReference>
<dbReference type="PROSITE" id="PS01302">
    <property type="entry name" value="UPF0758"/>
    <property type="match status" value="1"/>
</dbReference>
<evidence type="ECO:0000256" key="3">
    <source>
        <dbReference type="ARBA" id="ARBA00022801"/>
    </source>
</evidence>
<evidence type="ECO:0000256" key="5">
    <source>
        <dbReference type="ARBA" id="ARBA00023049"/>
    </source>
</evidence>
<dbReference type="NCBIfam" id="NF000642">
    <property type="entry name" value="PRK00024.1"/>
    <property type="match status" value="1"/>
</dbReference>
<proteinExistence type="inferred from homology"/>
<evidence type="ECO:0000256" key="2">
    <source>
        <dbReference type="ARBA" id="ARBA00022723"/>
    </source>
</evidence>
<dbReference type="InterPro" id="IPR025657">
    <property type="entry name" value="RadC_JAB"/>
</dbReference>
<dbReference type="AlphaFoldDB" id="A0A2H0W5E0"/>